<comment type="subcellular location">
    <subcellularLocation>
        <location evidence="1">Membrane</location>
        <topology evidence="1">Multi-pass membrane protein</topology>
    </subcellularLocation>
</comment>
<comment type="caution">
    <text evidence="9">The sequence shown here is derived from an EMBL/GenBank/DDBJ whole genome shotgun (WGS) entry which is preliminary data.</text>
</comment>
<keyword evidence="10" id="KW-1185">Reference proteome</keyword>
<dbReference type="PANTHER" id="PTHR34975">
    <property type="entry name" value="SPORE GERMINATION PROTEIN A2"/>
    <property type="match status" value="1"/>
</dbReference>
<name>A0A328U389_9BACL</name>
<evidence type="ECO:0000313" key="9">
    <source>
        <dbReference type="EMBL" id="RAP77287.1"/>
    </source>
</evidence>
<evidence type="ECO:0000256" key="7">
    <source>
        <dbReference type="ARBA" id="ARBA00023136"/>
    </source>
</evidence>
<feature type="transmembrane region" description="Helical" evidence="8">
    <location>
        <begin position="73"/>
        <end position="95"/>
    </location>
</feature>
<evidence type="ECO:0000256" key="1">
    <source>
        <dbReference type="ARBA" id="ARBA00004141"/>
    </source>
</evidence>
<dbReference type="GO" id="GO:0009847">
    <property type="term" value="P:spore germination"/>
    <property type="evidence" value="ECO:0007669"/>
    <property type="project" value="InterPro"/>
</dbReference>
<dbReference type="EMBL" id="QLUW01000001">
    <property type="protein sequence ID" value="RAP77287.1"/>
    <property type="molecule type" value="Genomic_DNA"/>
</dbReference>
<feature type="transmembrane region" description="Helical" evidence="8">
    <location>
        <begin position="307"/>
        <end position="327"/>
    </location>
</feature>
<keyword evidence="6 8" id="KW-1133">Transmembrane helix</keyword>
<gene>
    <name evidence="9" type="ORF">DL346_01970</name>
</gene>
<protein>
    <submittedName>
        <fullName evidence="9">Spore gernimation protein</fullName>
    </submittedName>
</protein>
<dbReference type="AlphaFoldDB" id="A0A328U389"/>
<feature type="transmembrane region" description="Helical" evidence="8">
    <location>
        <begin position="12"/>
        <end position="33"/>
    </location>
</feature>
<dbReference type="PANTHER" id="PTHR34975:SF2">
    <property type="entry name" value="SPORE GERMINATION PROTEIN A2"/>
    <property type="match status" value="1"/>
</dbReference>
<accession>A0A328U389</accession>
<dbReference type="InterPro" id="IPR004761">
    <property type="entry name" value="Spore_GerAB"/>
</dbReference>
<feature type="transmembrane region" description="Helical" evidence="8">
    <location>
        <begin position="39"/>
        <end position="61"/>
    </location>
</feature>
<evidence type="ECO:0000256" key="6">
    <source>
        <dbReference type="ARBA" id="ARBA00022989"/>
    </source>
</evidence>
<proteinExistence type="inferred from homology"/>
<feature type="transmembrane region" description="Helical" evidence="8">
    <location>
        <begin position="187"/>
        <end position="207"/>
    </location>
</feature>
<evidence type="ECO:0000313" key="10">
    <source>
        <dbReference type="Proteomes" id="UP000249260"/>
    </source>
</evidence>
<evidence type="ECO:0000256" key="4">
    <source>
        <dbReference type="ARBA" id="ARBA00022544"/>
    </source>
</evidence>
<feature type="transmembrane region" description="Helical" evidence="8">
    <location>
        <begin position="272"/>
        <end position="295"/>
    </location>
</feature>
<keyword evidence="5 8" id="KW-0812">Transmembrane</keyword>
<keyword evidence="4" id="KW-0309">Germination</keyword>
<dbReference type="Pfam" id="PF03845">
    <property type="entry name" value="Spore_permease"/>
    <property type="match status" value="1"/>
</dbReference>
<dbReference type="Proteomes" id="UP000249260">
    <property type="component" value="Unassembled WGS sequence"/>
</dbReference>
<dbReference type="OrthoDB" id="2663541at2"/>
<comment type="similarity">
    <text evidence="2">Belongs to the amino acid-polyamine-organocation (APC) superfamily. Spore germination protein (SGP) (TC 2.A.3.9) family.</text>
</comment>
<organism evidence="9 10">
    <name type="scientific">Paenibacillus montanisoli</name>
    <dbReference type="NCBI Taxonomy" id="2081970"/>
    <lineage>
        <taxon>Bacteria</taxon>
        <taxon>Bacillati</taxon>
        <taxon>Bacillota</taxon>
        <taxon>Bacilli</taxon>
        <taxon>Bacillales</taxon>
        <taxon>Paenibacillaceae</taxon>
        <taxon>Paenibacillus</taxon>
    </lineage>
</organism>
<keyword evidence="7 8" id="KW-0472">Membrane</keyword>
<dbReference type="RefSeq" id="WP_112880412.1">
    <property type="nucleotide sequence ID" value="NZ_QLUW01000001.1"/>
</dbReference>
<evidence type="ECO:0000256" key="5">
    <source>
        <dbReference type="ARBA" id="ARBA00022692"/>
    </source>
</evidence>
<evidence type="ECO:0000256" key="3">
    <source>
        <dbReference type="ARBA" id="ARBA00022448"/>
    </source>
</evidence>
<feature type="transmembrane region" description="Helical" evidence="8">
    <location>
        <begin position="219"/>
        <end position="242"/>
    </location>
</feature>
<feature type="transmembrane region" description="Helical" evidence="8">
    <location>
        <begin position="145"/>
        <end position="167"/>
    </location>
</feature>
<feature type="transmembrane region" description="Helical" evidence="8">
    <location>
        <begin position="119"/>
        <end position="138"/>
    </location>
</feature>
<evidence type="ECO:0000256" key="8">
    <source>
        <dbReference type="SAM" id="Phobius"/>
    </source>
</evidence>
<reference evidence="9 10" key="1">
    <citation type="submission" date="2018-06" db="EMBL/GenBank/DDBJ databases">
        <title>Paenibacillus montanisoli sp. nov., isolated from mountain area soil.</title>
        <authorList>
            <person name="Wu M."/>
        </authorList>
    </citation>
    <scope>NUCLEOTIDE SEQUENCE [LARGE SCALE GENOMIC DNA]</scope>
    <source>
        <strain evidence="9 10">RA17</strain>
    </source>
</reference>
<sequence length="367" mass="40768">MNRLQTISYRQMSILFFIFMTGSSSINIPGPLISKSDNAAWLSILIAGGLGLCMLACMLFLQRQYPDMTYVEYSQTLIGTWPTVILSIGALAFIWHTESGIILDISLFMVSSMQRESPLYIYSLLISIVSALAVRAGLEVMTRMFILIMIPVAFSIAWVLLMAIPTYSPESLLPIMPNGIKPILNGAYTAFGFPYAEVFLFAMLLKFTNQGQGSKLTRAMILSLLINIIVLCATTVCTIMAYGPLAGTTKYTLYMIARNIEFQEIITRIESIIGFALISASFMKASITLYVFSLFVTQLLKLNDYRLVVTPLALLGFLLTLVGYDSITQWGNISVGMIQPLWVWVSLAFPMLLLTLVAYFKKGNLQG</sequence>
<dbReference type="GO" id="GO:0016020">
    <property type="term" value="C:membrane"/>
    <property type="evidence" value="ECO:0007669"/>
    <property type="project" value="UniProtKB-SubCell"/>
</dbReference>
<evidence type="ECO:0000256" key="2">
    <source>
        <dbReference type="ARBA" id="ARBA00007998"/>
    </source>
</evidence>
<keyword evidence="3" id="KW-0813">Transport</keyword>
<feature type="transmembrane region" description="Helical" evidence="8">
    <location>
        <begin position="339"/>
        <end position="360"/>
    </location>
</feature>